<dbReference type="Gene3D" id="1.20.272.10">
    <property type="match status" value="1"/>
</dbReference>
<dbReference type="Pfam" id="PF06144">
    <property type="entry name" value="DNA_pol3_delta"/>
    <property type="match status" value="1"/>
</dbReference>
<organism evidence="11 12">
    <name type="scientific">Candidatus Abawacabacteria bacterium RIFCSPHIGHO2_01_FULL_46_8</name>
    <dbReference type="NCBI Taxonomy" id="1817815"/>
    <lineage>
        <taxon>Bacteria</taxon>
        <taxon>Candidatus Abawacaibacteriota</taxon>
    </lineage>
</organism>
<keyword evidence="4" id="KW-0548">Nucleotidyltransferase</keyword>
<keyword evidence="5" id="KW-0235">DNA replication</keyword>
<dbReference type="EC" id="2.7.7.7" evidence="1"/>
<dbReference type="SUPFAM" id="SSF52540">
    <property type="entry name" value="P-loop containing nucleoside triphosphate hydrolases"/>
    <property type="match status" value="1"/>
</dbReference>
<gene>
    <name evidence="11" type="ORF">A2788_01025</name>
</gene>
<feature type="domain" description="DNA polymerase III delta subunit-like C-terminal" evidence="10">
    <location>
        <begin position="204"/>
        <end position="321"/>
    </location>
</feature>
<dbReference type="Gene3D" id="3.40.50.300">
    <property type="entry name" value="P-loop containing nucleotide triphosphate hydrolases"/>
    <property type="match status" value="1"/>
</dbReference>
<evidence type="ECO:0000256" key="3">
    <source>
        <dbReference type="ARBA" id="ARBA00022679"/>
    </source>
</evidence>
<dbReference type="PANTHER" id="PTHR34388:SF1">
    <property type="entry name" value="DNA POLYMERASE III SUBUNIT DELTA"/>
    <property type="match status" value="1"/>
</dbReference>
<dbReference type="Pfam" id="PF21694">
    <property type="entry name" value="DNA_pol3_delta_C"/>
    <property type="match status" value="1"/>
</dbReference>
<dbReference type="Gene3D" id="1.10.8.60">
    <property type="match status" value="1"/>
</dbReference>
<evidence type="ECO:0000259" key="10">
    <source>
        <dbReference type="Pfam" id="PF21694"/>
    </source>
</evidence>
<evidence type="ECO:0000256" key="7">
    <source>
        <dbReference type="ARBA" id="ARBA00034754"/>
    </source>
</evidence>
<name>A0A1F4XJL8_9BACT</name>
<sequence length="326" mass="35787">MIIFLYGADNYRSEQRLKTLIRAFAQKYGELNCLTLAGKELTSADDLTSLAASGSLFGEKRLVVLKNLLSEHKNKELFTAIAAQIKAGLFSAPDGNVLIFYESGDKLGNSALAKLLKQQKAEEFKQLTGSQLNRFIYERTKALGSNIEPAAVNLLAANAADLFALENEIKKLVVYKQADTMDAVAGTITAADVEGICTQAVTGHIFTFTDYLGQRQADKALAELNKLRLSGQDEFFIFAMVTKHVRNLIMLADLGERQLTPAQIAAKTKLHPFVIKKAWAQSKQFSLAELADLYQQLLVIDRQTKKGELVDSTLALDKLVLGLALA</sequence>
<dbReference type="Proteomes" id="UP000177521">
    <property type="component" value="Unassembled WGS sequence"/>
</dbReference>
<evidence type="ECO:0000256" key="1">
    <source>
        <dbReference type="ARBA" id="ARBA00012417"/>
    </source>
</evidence>
<dbReference type="NCBIfam" id="TIGR01128">
    <property type="entry name" value="holA"/>
    <property type="match status" value="1"/>
</dbReference>
<dbReference type="InterPro" id="IPR027417">
    <property type="entry name" value="P-loop_NTPase"/>
</dbReference>
<evidence type="ECO:0000256" key="5">
    <source>
        <dbReference type="ARBA" id="ARBA00022705"/>
    </source>
</evidence>
<keyword evidence="6" id="KW-0239">DNA-directed DNA polymerase</keyword>
<dbReference type="InterPro" id="IPR005790">
    <property type="entry name" value="DNA_polIII_delta"/>
</dbReference>
<comment type="caution">
    <text evidence="11">The sequence shown here is derived from an EMBL/GenBank/DDBJ whole genome shotgun (WGS) entry which is preliminary data.</text>
</comment>
<evidence type="ECO:0000256" key="6">
    <source>
        <dbReference type="ARBA" id="ARBA00022932"/>
    </source>
</evidence>
<protein>
    <recommendedName>
        <fullName evidence="2">DNA polymerase III subunit delta</fullName>
        <ecNumber evidence="1">2.7.7.7</ecNumber>
    </recommendedName>
</protein>
<accession>A0A1F4XJL8</accession>
<dbReference type="GO" id="GO:0003887">
    <property type="term" value="F:DNA-directed DNA polymerase activity"/>
    <property type="evidence" value="ECO:0007669"/>
    <property type="project" value="UniProtKB-KW"/>
</dbReference>
<evidence type="ECO:0000313" key="11">
    <source>
        <dbReference type="EMBL" id="OGC81902.1"/>
    </source>
</evidence>
<dbReference type="PANTHER" id="PTHR34388">
    <property type="entry name" value="DNA POLYMERASE III SUBUNIT DELTA"/>
    <property type="match status" value="1"/>
</dbReference>
<dbReference type="InterPro" id="IPR008921">
    <property type="entry name" value="DNA_pol3_clamp-load_cplx_C"/>
</dbReference>
<evidence type="ECO:0000313" key="12">
    <source>
        <dbReference type="Proteomes" id="UP000177521"/>
    </source>
</evidence>
<evidence type="ECO:0000259" key="9">
    <source>
        <dbReference type="Pfam" id="PF06144"/>
    </source>
</evidence>
<keyword evidence="3" id="KW-0808">Transferase</keyword>
<dbReference type="AlphaFoldDB" id="A0A1F4XJL8"/>
<dbReference type="GO" id="GO:0009360">
    <property type="term" value="C:DNA polymerase III complex"/>
    <property type="evidence" value="ECO:0007669"/>
    <property type="project" value="InterPro"/>
</dbReference>
<reference evidence="11 12" key="1">
    <citation type="journal article" date="2016" name="Nat. Commun.">
        <title>Thousands of microbial genomes shed light on interconnected biogeochemical processes in an aquifer system.</title>
        <authorList>
            <person name="Anantharaman K."/>
            <person name="Brown C.T."/>
            <person name="Hug L.A."/>
            <person name="Sharon I."/>
            <person name="Castelle C.J."/>
            <person name="Probst A.J."/>
            <person name="Thomas B.C."/>
            <person name="Singh A."/>
            <person name="Wilkins M.J."/>
            <person name="Karaoz U."/>
            <person name="Brodie E.L."/>
            <person name="Williams K.H."/>
            <person name="Hubbard S.S."/>
            <person name="Banfield J.F."/>
        </authorList>
    </citation>
    <scope>NUCLEOTIDE SEQUENCE [LARGE SCALE GENOMIC DNA]</scope>
</reference>
<comment type="catalytic activity">
    <reaction evidence="8">
        <text>DNA(n) + a 2'-deoxyribonucleoside 5'-triphosphate = DNA(n+1) + diphosphate</text>
        <dbReference type="Rhea" id="RHEA:22508"/>
        <dbReference type="Rhea" id="RHEA-COMP:17339"/>
        <dbReference type="Rhea" id="RHEA-COMP:17340"/>
        <dbReference type="ChEBI" id="CHEBI:33019"/>
        <dbReference type="ChEBI" id="CHEBI:61560"/>
        <dbReference type="ChEBI" id="CHEBI:173112"/>
        <dbReference type="EC" id="2.7.7.7"/>
    </reaction>
</comment>
<dbReference type="EMBL" id="MEWS01000028">
    <property type="protein sequence ID" value="OGC81902.1"/>
    <property type="molecule type" value="Genomic_DNA"/>
</dbReference>
<dbReference type="SUPFAM" id="SSF48019">
    <property type="entry name" value="post-AAA+ oligomerization domain-like"/>
    <property type="match status" value="1"/>
</dbReference>
<evidence type="ECO:0000256" key="4">
    <source>
        <dbReference type="ARBA" id="ARBA00022695"/>
    </source>
</evidence>
<dbReference type="InterPro" id="IPR010372">
    <property type="entry name" value="DNA_pol3_delta_N"/>
</dbReference>
<feature type="domain" description="DNA polymerase III delta N-terminal" evidence="9">
    <location>
        <begin position="4"/>
        <end position="119"/>
    </location>
</feature>
<evidence type="ECO:0000256" key="8">
    <source>
        <dbReference type="ARBA" id="ARBA00049244"/>
    </source>
</evidence>
<evidence type="ECO:0000256" key="2">
    <source>
        <dbReference type="ARBA" id="ARBA00017703"/>
    </source>
</evidence>
<dbReference type="InterPro" id="IPR048466">
    <property type="entry name" value="DNA_pol3_delta-like_C"/>
</dbReference>
<proteinExistence type="inferred from homology"/>
<dbReference type="GO" id="GO:0006261">
    <property type="term" value="P:DNA-templated DNA replication"/>
    <property type="evidence" value="ECO:0007669"/>
    <property type="project" value="TreeGrafter"/>
</dbReference>
<dbReference type="GO" id="GO:0003677">
    <property type="term" value="F:DNA binding"/>
    <property type="evidence" value="ECO:0007669"/>
    <property type="project" value="InterPro"/>
</dbReference>
<comment type="similarity">
    <text evidence="7">Belongs to the DNA polymerase HolA subunit family.</text>
</comment>